<name>A0A1I5D2I9_9FLAO</name>
<dbReference type="PIRSF" id="PIRSF036492">
    <property type="entry name" value="ALDH"/>
    <property type="match status" value="1"/>
</dbReference>
<dbReference type="FunFam" id="3.40.605.10:FF:000004">
    <property type="entry name" value="Aldehyde dehydrogenase"/>
    <property type="match status" value="1"/>
</dbReference>
<dbReference type="PROSITE" id="PS00687">
    <property type="entry name" value="ALDEHYDE_DEHYDR_GLU"/>
    <property type="match status" value="1"/>
</dbReference>
<evidence type="ECO:0000256" key="6">
    <source>
        <dbReference type="PROSITE-ProRule" id="PRU10007"/>
    </source>
</evidence>
<feature type="active site" evidence="5">
    <location>
        <position position="259"/>
    </location>
</feature>
<dbReference type="Gene3D" id="3.40.309.10">
    <property type="entry name" value="Aldehyde Dehydrogenase, Chain A, domain 2"/>
    <property type="match status" value="1"/>
</dbReference>
<dbReference type="AlphaFoldDB" id="A0A1I5D2I9"/>
<dbReference type="Gene3D" id="3.40.605.10">
    <property type="entry name" value="Aldehyde Dehydrogenase, Chain A, domain 1"/>
    <property type="match status" value="1"/>
</dbReference>
<evidence type="ECO:0000313" key="9">
    <source>
        <dbReference type="EMBL" id="SFN93460.1"/>
    </source>
</evidence>
<dbReference type="InterPro" id="IPR016161">
    <property type="entry name" value="Ald_DH/histidinol_DH"/>
</dbReference>
<evidence type="ECO:0000256" key="7">
    <source>
        <dbReference type="RuleBase" id="RU003345"/>
    </source>
</evidence>
<feature type="active site" evidence="5 6">
    <location>
        <position position="225"/>
    </location>
</feature>
<dbReference type="InterPro" id="IPR016162">
    <property type="entry name" value="Ald_DH_N"/>
</dbReference>
<dbReference type="PANTHER" id="PTHR43570">
    <property type="entry name" value="ALDEHYDE DEHYDROGENASE"/>
    <property type="match status" value="1"/>
</dbReference>
<dbReference type="InterPro" id="IPR029510">
    <property type="entry name" value="Ald_DH_CS_GLU"/>
</dbReference>
<gene>
    <name evidence="9" type="ORF">SAMN05660413_03138</name>
</gene>
<keyword evidence="2 4" id="KW-0560">Oxidoreductase</keyword>
<dbReference type="GO" id="GO:0006081">
    <property type="term" value="P:aldehyde metabolic process"/>
    <property type="evidence" value="ECO:0007669"/>
    <property type="project" value="InterPro"/>
</dbReference>
<dbReference type="FunFam" id="3.40.309.10:FF:000003">
    <property type="entry name" value="Aldehyde dehydrogenase"/>
    <property type="match status" value="1"/>
</dbReference>
<feature type="domain" description="Aldehyde dehydrogenase" evidence="8">
    <location>
        <begin position="5"/>
        <end position="438"/>
    </location>
</feature>
<reference evidence="9 10" key="1">
    <citation type="submission" date="2016-10" db="EMBL/GenBank/DDBJ databases">
        <authorList>
            <person name="de Groot N.N."/>
        </authorList>
    </citation>
    <scope>NUCLEOTIDE SEQUENCE [LARGE SCALE GENOMIC DNA]</scope>
    <source>
        <strain evidence="9 10">DSM 17794</strain>
    </source>
</reference>
<keyword evidence="10" id="KW-1185">Reference proteome</keyword>
<evidence type="ECO:0000256" key="2">
    <source>
        <dbReference type="ARBA" id="ARBA00023002"/>
    </source>
</evidence>
<protein>
    <recommendedName>
        <fullName evidence="4">Aldehyde dehydrogenase</fullName>
    </recommendedName>
</protein>
<organism evidence="9 10">
    <name type="scientific">Salegentibacter flavus</name>
    <dbReference type="NCBI Taxonomy" id="287099"/>
    <lineage>
        <taxon>Bacteria</taxon>
        <taxon>Pseudomonadati</taxon>
        <taxon>Bacteroidota</taxon>
        <taxon>Flavobacteriia</taxon>
        <taxon>Flavobacteriales</taxon>
        <taxon>Flavobacteriaceae</taxon>
        <taxon>Salegentibacter</taxon>
    </lineage>
</organism>
<dbReference type="OrthoDB" id="9762913at2"/>
<dbReference type="Pfam" id="PF00171">
    <property type="entry name" value="Aldedh"/>
    <property type="match status" value="1"/>
</dbReference>
<proteinExistence type="inferred from homology"/>
<dbReference type="GO" id="GO:0005737">
    <property type="term" value="C:cytoplasm"/>
    <property type="evidence" value="ECO:0007669"/>
    <property type="project" value="TreeGrafter"/>
</dbReference>
<dbReference type="PANTHER" id="PTHR43570:SF16">
    <property type="entry name" value="ALDEHYDE DEHYDROGENASE TYPE III, ISOFORM Q"/>
    <property type="match status" value="1"/>
</dbReference>
<sequence length="469" mass="52160">MILKEEIINSMEETSGTKIGAIFKSQKEFFGTHRTKEVSFRIEQLKILKKAVLSYEDRIYNALAKDLNKSREEAFLTEVSIVLQEIDFHLKKLKGWARPKKVSSPLVLFPSSSKVLYEPLGVSLIISPWNYPFQLCLNPLVGAISSGCCAVLKPSPDSPNTSRVMEAMIKEYFSSEYISLVQGGKETNQALFEFPFDIIFFTGSSRVGKIVMKAAAEHLSKVVLELGGKSPCIVDKDANLDLAAKRIAWGKTINAGQTCIAPDYLLVHNSIKEELLKKIVEALKGMYGEKIKDSNHYARIITDNAFERLTGCLDAKDVYHGGESDAETRFIAPTILDKVSPDDEIMQEEIFGPILPVMEFEDTSKAISFINENRKPLALYYFGGKRKAKDVLNKTSSGGACINDTLLHIANHKMPFGGVGHSGMGNYHGYKSFLAFSHERGVVSSSTLIDLSLKYPPYRFFGVIKKILG</sequence>
<keyword evidence="3" id="KW-0520">NAD</keyword>
<evidence type="ECO:0000256" key="3">
    <source>
        <dbReference type="ARBA" id="ARBA00023027"/>
    </source>
</evidence>
<evidence type="ECO:0000256" key="5">
    <source>
        <dbReference type="PIRSR" id="PIRSR036492-1"/>
    </source>
</evidence>
<accession>A0A1I5D2I9</accession>
<evidence type="ECO:0000259" key="8">
    <source>
        <dbReference type="Pfam" id="PF00171"/>
    </source>
</evidence>
<dbReference type="InterPro" id="IPR016163">
    <property type="entry name" value="Ald_DH_C"/>
</dbReference>
<evidence type="ECO:0000256" key="4">
    <source>
        <dbReference type="PIRNR" id="PIRNR036492"/>
    </source>
</evidence>
<comment type="similarity">
    <text evidence="1 4 7">Belongs to the aldehyde dehydrogenase family.</text>
</comment>
<dbReference type="GO" id="GO:0004029">
    <property type="term" value="F:aldehyde dehydrogenase (NAD+) activity"/>
    <property type="evidence" value="ECO:0007669"/>
    <property type="project" value="TreeGrafter"/>
</dbReference>
<dbReference type="InterPro" id="IPR012394">
    <property type="entry name" value="Aldehyde_DH_NAD(P)"/>
</dbReference>
<dbReference type="EMBL" id="FOVL01000028">
    <property type="protein sequence ID" value="SFN93460.1"/>
    <property type="molecule type" value="Genomic_DNA"/>
</dbReference>
<dbReference type="STRING" id="287099.SAMN05660413_03138"/>
<dbReference type="CDD" id="cd07136">
    <property type="entry name" value="ALDH_YwdH-P39616"/>
    <property type="match status" value="1"/>
</dbReference>
<dbReference type="Proteomes" id="UP000199153">
    <property type="component" value="Unassembled WGS sequence"/>
</dbReference>
<evidence type="ECO:0000313" key="10">
    <source>
        <dbReference type="Proteomes" id="UP000199153"/>
    </source>
</evidence>
<dbReference type="InterPro" id="IPR015590">
    <property type="entry name" value="Aldehyde_DH_dom"/>
</dbReference>
<evidence type="ECO:0000256" key="1">
    <source>
        <dbReference type="ARBA" id="ARBA00009986"/>
    </source>
</evidence>
<dbReference type="SUPFAM" id="SSF53720">
    <property type="entry name" value="ALDH-like"/>
    <property type="match status" value="1"/>
</dbReference>